<evidence type="ECO:0000313" key="3">
    <source>
        <dbReference type="EMBL" id="ACY23476.1"/>
    </source>
</evidence>
<protein>
    <submittedName>
        <fullName evidence="3">Uncharacterized protein</fullName>
    </submittedName>
</protein>
<proteinExistence type="predicted"/>
<dbReference type="KEGG" id="gbr:Gbro_4334"/>
<dbReference type="RefSeq" id="WP_012835966.1">
    <property type="nucleotide sequence ID" value="NC_013441.1"/>
</dbReference>
<evidence type="ECO:0000256" key="1">
    <source>
        <dbReference type="SAM" id="MobiDB-lite"/>
    </source>
</evidence>
<feature type="transmembrane region" description="Helical" evidence="2">
    <location>
        <begin position="59"/>
        <end position="86"/>
    </location>
</feature>
<dbReference type="HOGENOM" id="CLU_170220_1_1_11"/>
<name>D0L5Z0_GORB4</name>
<dbReference type="eggNOG" id="ENOG5032H9T">
    <property type="taxonomic scope" value="Bacteria"/>
</dbReference>
<reference evidence="4" key="1">
    <citation type="submission" date="2009-10" db="EMBL/GenBank/DDBJ databases">
        <title>The complete chromosome of Gordonia bronchialis DSM 43247.</title>
        <authorList>
            <consortium name="US DOE Joint Genome Institute (JGI-PGF)"/>
            <person name="Lucas S."/>
            <person name="Copeland A."/>
            <person name="Lapidus A."/>
            <person name="Glavina del Rio T."/>
            <person name="Dalin E."/>
            <person name="Tice H."/>
            <person name="Bruce D."/>
            <person name="Goodwin L."/>
            <person name="Pitluck S."/>
            <person name="Kyrpides N."/>
            <person name="Mavromatis K."/>
            <person name="Ivanova N."/>
            <person name="Ovchinnikova G."/>
            <person name="Saunders E."/>
            <person name="Brettin T."/>
            <person name="Detter J.C."/>
            <person name="Han C."/>
            <person name="Larimer F."/>
            <person name="Land M."/>
            <person name="Hauser L."/>
            <person name="Markowitz V."/>
            <person name="Cheng J.-F."/>
            <person name="Hugenholtz P."/>
            <person name="Woyke T."/>
            <person name="Wu D."/>
            <person name="Jando M."/>
            <person name="Schneider S."/>
            <person name="Goeker M."/>
            <person name="Klenk H.-P."/>
            <person name="Eisen J.A."/>
        </authorList>
    </citation>
    <scope>NUCLEOTIDE SEQUENCE [LARGE SCALE GENOMIC DNA]</scope>
    <source>
        <strain evidence="4">ATCC 25592 / DSM 43247 / BCRC 13721 / JCM 3198 / KCTC 3076 / NBRC 16047 / NCTC 10667</strain>
    </source>
</reference>
<sequence length="87" mass="8939">MTDHSRRVKDRDAIDPAPDTTPTLEPGGGVNPGDTPPDTAQTSGLSHPQRLLSKRFPGAGVATLVAIGCLIVAMLVVAVGLVVMVIV</sequence>
<organism evidence="3 4">
    <name type="scientific">Gordonia bronchialis (strain ATCC 25592 / DSM 43247 / BCRC 13721 / JCM 3198 / KCTC 3076 / NBRC 16047 / NCTC 10667)</name>
    <name type="common">Rhodococcus bronchialis</name>
    <dbReference type="NCBI Taxonomy" id="526226"/>
    <lineage>
        <taxon>Bacteria</taxon>
        <taxon>Bacillati</taxon>
        <taxon>Actinomycetota</taxon>
        <taxon>Actinomycetes</taxon>
        <taxon>Mycobacteriales</taxon>
        <taxon>Gordoniaceae</taxon>
        <taxon>Gordonia</taxon>
    </lineage>
</organism>
<dbReference type="Pfam" id="PF20088">
    <property type="entry name" value="DUF6480"/>
    <property type="match status" value="1"/>
</dbReference>
<feature type="region of interest" description="Disordered" evidence="1">
    <location>
        <begin position="1"/>
        <end position="48"/>
    </location>
</feature>
<dbReference type="InterPro" id="IPR045512">
    <property type="entry name" value="DUF6480"/>
</dbReference>
<feature type="compositionally biased region" description="Basic and acidic residues" evidence="1">
    <location>
        <begin position="1"/>
        <end position="14"/>
    </location>
</feature>
<keyword evidence="2" id="KW-0472">Membrane</keyword>
<keyword evidence="2" id="KW-1133">Transmembrane helix</keyword>
<dbReference type="EMBL" id="CP001802">
    <property type="protein sequence ID" value="ACY23476.1"/>
    <property type="molecule type" value="Genomic_DNA"/>
</dbReference>
<accession>D0L5Z0</accession>
<keyword evidence="2" id="KW-0812">Transmembrane</keyword>
<dbReference type="OrthoDB" id="4381799at2"/>
<reference evidence="3 4" key="2">
    <citation type="journal article" date="2010" name="Stand. Genomic Sci.">
        <title>Complete genome sequence of Gordonia bronchialis type strain (3410).</title>
        <authorList>
            <person name="Ivanova N."/>
            <person name="Sikorski J."/>
            <person name="Jando M."/>
            <person name="Lapidus A."/>
            <person name="Nolan M."/>
            <person name="Lucas S."/>
            <person name="Del Rio T.G."/>
            <person name="Tice H."/>
            <person name="Copeland A."/>
            <person name="Cheng J.F."/>
            <person name="Chen F."/>
            <person name="Bruce D."/>
            <person name="Goodwin L."/>
            <person name="Pitluck S."/>
            <person name="Mavromatis K."/>
            <person name="Ovchinnikova G."/>
            <person name="Pati A."/>
            <person name="Chen A."/>
            <person name="Palaniappan K."/>
            <person name="Land M."/>
            <person name="Hauser L."/>
            <person name="Chang Y.J."/>
            <person name="Jeffries C.D."/>
            <person name="Chain P."/>
            <person name="Saunders E."/>
            <person name="Han C."/>
            <person name="Detter J.C."/>
            <person name="Brettin T."/>
            <person name="Rohde M."/>
            <person name="Goker M."/>
            <person name="Bristow J."/>
            <person name="Eisen J.A."/>
            <person name="Markowitz V."/>
            <person name="Hugenholtz P."/>
            <person name="Klenk H.P."/>
            <person name="Kyrpides N.C."/>
        </authorList>
    </citation>
    <scope>NUCLEOTIDE SEQUENCE [LARGE SCALE GENOMIC DNA]</scope>
    <source>
        <strain evidence="4">ATCC 25592 / DSM 43247 / BCRC 13721 / JCM 3198 / KCTC 3076 / NBRC 16047 / NCTC 10667</strain>
    </source>
</reference>
<dbReference type="AlphaFoldDB" id="D0L5Z0"/>
<evidence type="ECO:0000313" key="4">
    <source>
        <dbReference type="Proteomes" id="UP000001219"/>
    </source>
</evidence>
<gene>
    <name evidence="3" type="ordered locus">Gbro_4334</name>
</gene>
<dbReference type="STRING" id="526226.Gbro_4334"/>
<keyword evidence="4" id="KW-1185">Reference proteome</keyword>
<evidence type="ECO:0000256" key="2">
    <source>
        <dbReference type="SAM" id="Phobius"/>
    </source>
</evidence>
<dbReference type="Proteomes" id="UP000001219">
    <property type="component" value="Chromosome"/>
</dbReference>